<feature type="region of interest" description="Disordered" evidence="1">
    <location>
        <begin position="17"/>
        <end position="37"/>
    </location>
</feature>
<dbReference type="Proteomes" id="UP000722121">
    <property type="component" value="Unassembled WGS sequence"/>
</dbReference>
<proteinExistence type="predicted"/>
<keyword evidence="3" id="KW-1185">Reference proteome</keyword>
<organism evidence="2 3">
    <name type="scientific">Simkania negevensis</name>
    <dbReference type="NCBI Taxonomy" id="83561"/>
    <lineage>
        <taxon>Bacteria</taxon>
        <taxon>Pseudomonadati</taxon>
        <taxon>Chlamydiota</taxon>
        <taxon>Chlamydiia</taxon>
        <taxon>Parachlamydiales</taxon>
        <taxon>Simkaniaceae</taxon>
        <taxon>Simkania</taxon>
    </lineage>
</organism>
<protein>
    <submittedName>
        <fullName evidence="2">Uncharacterized protein</fullName>
    </submittedName>
</protein>
<accession>A0ABS3AVI0</accession>
<evidence type="ECO:0000313" key="3">
    <source>
        <dbReference type="Proteomes" id="UP000722121"/>
    </source>
</evidence>
<feature type="non-terminal residue" evidence="2">
    <location>
        <position position="1"/>
    </location>
</feature>
<feature type="compositionally biased region" description="Low complexity" evidence="1">
    <location>
        <begin position="24"/>
        <end position="37"/>
    </location>
</feature>
<sequence>IFPIITWFFLTKLPNSSVENQRATTPSETTKPTKTNSASLVPAVSVVPYCFLRPNPRSYVKNSQNCHQQHSMEQSNE</sequence>
<reference evidence="2 3" key="1">
    <citation type="submission" date="2021-02" db="EMBL/GenBank/DDBJ databases">
        <title>Activity-based single-cell genomes from oceanic crustal fluid captures similar information to metagenomic and metatranscriptomic surveys with orders of magnitude less sampling.</title>
        <authorList>
            <person name="D'Angelo T.S."/>
            <person name="Orcutt B.N."/>
        </authorList>
    </citation>
    <scope>NUCLEOTIDE SEQUENCE [LARGE SCALE GENOMIC DNA]</scope>
    <source>
        <strain evidence="2">AH-315-G07</strain>
    </source>
</reference>
<evidence type="ECO:0000256" key="1">
    <source>
        <dbReference type="SAM" id="MobiDB-lite"/>
    </source>
</evidence>
<evidence type="ECO:0000313" key="2">
    <source>
        <dbReference type="EMBL" id="MBN4067484.1"/>
    </source>
</evidence>
<dbReference type="EMBL" id="JAFITR010000161">
    <property type="protein sequence ID" value="MBN4067484.1"/>
    <property type="molecule type" value="Genomic_DNA"/>
</dbReference>
<gene>
    <name evidence="2" type="ORF">JYU14_05310</name>
</gene>
<comment type="caution">
    <text evidence="2">The sequence shown here is derived from an EMBL/GenBank/DDBJ whole genome shotgun (WGS) entry which is preliminary data.</text>
</comment>
<name>A0ABS3AVI0_9BACT</name>